<feature type="domain" description="Type IX secretion system protein PorV" evidence="2">
    <location>
        <begin position="25"/>
        <end position="264"/>
    </location>
</feature>
<name>A0ABR7M6D9_9BACT</name>
<dbReference type="NCBIfam" id="NF033710">
    <property type="entry name" value="T9SS_OM_PorV"/>
    <property type="match status" value="1"/>
</dbReference>
<dbReference type="RefSeq" id="WP_187255870.1">
    <property type="nucleotide sequence ID" value="NZ_JBHULF010000006.1"/>
</dbReference>
<dbReference type="Gene3D" id="2.40.160.60">
    <property type="entry name" value="Outer membrane protein transport protein (OMPP1/FadL/TodX)"/>
    <property type="match status" value="1"/>
</dbReference>
<reference evidence="3 4" key="1">
    <citation type="submission" date="2016-07" db="EMBL/GenBank/DDBJ databases">
        <title>Genome analysis of Flavihumibacter stibioxidans YS-17.</title>
        <authorList>
            <person name="Shi K."/>
            <person name="Han Y."/>
            <person name="Wang G."/>
        </authorList>
    </citation>
    <scope>NUCLEOTIDE SEQUENCE [LARGE SCALE GENOMIC DNA]</scope>
    <source>
        <strain evidence="3 4">YS-17</strain>
    </source>
</reference>
<gene>
    <name evidence="3" type="ORF">BC349_06330</name>
</gene>
<comment type="caution">
    <text evidence="3">The sequence shown here is derived from an EMBL/GenBank/DDBJ whole genome shotgun (WGS) entry which is preliminary data.</text>
</comment>
<keyword evidence="1" id="KW-0732">Signal</keyword>
<evidence type="ECO:0000313" key="4">
    <source>
        <dbReference type="Proteomes" id="UP000765802"/>
    </source>
</evidence>
<feature type="signal peptide" evidence="1">
    <location>
        <begin position="1"/>
        <end position="20"/>
    </location>
</feature>
<dbReference type="EMBL" id="MBUA01000001">
    <property type="protein sequence ID" value="MBC6490575.1"/>
    <property type="molecule type" value="Genomic_DNA"/>
</dbReference>
<dbReference type="NCBIfam" id="NF033709">
    <property type="entry name" value="PorV_fam"/>
    <property type="match status" value="1"/>
</dbReference>
<accession>A0ABR7M6D9</accession>
<evidence type="ECO:0000313" key="3">
    <source>
        <dbReference type="EMBL" id="MBC6490575.1"/>
    </source>
</evidence>
<protein>
    <recommendedName>
        <fullName evidence="2">Type IX secretion system protein PorV domain-containing protein</fullName>
    </recommendedName>
</protein>
<organism evidence="3 4">
    <name type="scientific">Flavihumibacter stibioxidans</name>
    <dbReference type="NCBI Taxonomy" id="1834163"/>
    <lineage>
        <taxon>Bacteria</taxon>
        <taxon>Pseudomonadati</taxon>
        <taxon>Bacteroidota</taxon>
        <taxon>Chitinophagia</taxon>
        <taxon>Chitinophagales</taxon>
        <taxon>Chitinophagaceae</taxon>
        <taxon>Flavihumibacter</taxon>
    </lineage>
</organism>
<sequence length="397" mass="43226">MRQKSLKLALALMVSGIAFQDAGAQERINVVTSAVPFLRISPEARAGGMGETGIATSADVNSAFWNLAKTPFNESKSGVSLTYTPWLKRLGLNDVFLGSFTGYYKLDDEQALSASLRYFNLGSIQFTDNAGNLFSEGRPREWGLDLGYSRKLSDKVGLGIALRYIYSNLAAGQTIDGNTYKAGNAVAGDLSFYYNGTNENGDGFSGGATITNLGSKIGYTSDATQKDFIPANLGLGGAYSKVFDEDNKITFALDINKLLVPTAPEYNNDPALSQEERDAINADINRKYRDQSVVSSWFKSFGDAPDGFSEELKEFTVSAGAEYWYQNQFALRAGYFFEDKTKGNRKYFTVGAGIKYNVFGLNFSYIVPSGTGVNQNPLSNTLRFSLLFDLGSVAEGE</sequence>
<evidence type="ECO:0000256" key="1">
    <source>
        <dbReference type="SAM" id="SignalP"/>
    </source>
</evidence>
<proteinExistence type="predicted"/>
<dbReference type="InterPro" id="IPR045741">
    <property type="entry name" value="PorV"/>
</dbReference>
<dbReference type="Proteomes" id="UP000765802">
    <property type="component" value="Unassembled WGS sequence"/>
</dbReference>
<feature type="chain" id="PRO_5045203280" description="Type IX secretion system protein PorV domain-containing protein" evidence="1">
    <location>
        <begin position="21"/>
        <end position="397"/>
    </location>
</feature>
<dbReference type="InterPro" id="IPR047799">
    <property type="entry name" value="T9SS_OM_PorV"/>
</dbReference>
<keyword evidence="4" id="KW-1185">Reference proteome</keyword>
<evidence type="ECO:0000259" key="2">
    <source>
        <dbReference type="Pfam" id="PF19572"/>
    </source>
</evidence>
<dbReference type="Pfam" id="PF19572">
    <property type="entry name" value="PorV"/>
    <property type="match status" value="1"/>
</dbReference>